<gene>
    <name evidence="1" type="ORF">JTE90_016775</name>
</gene>
<protein>
    <submittedName>
        <fullName evidence="1">Uncharacterized protein</fullName>
    </submittedName>
</protein>
<dbReference type="AlphaFoldDB" id="A0AAV6VZ31"/>
<reference evidence="1 2" key="1">
    <citation type="journal article" date="2022" name="Nat. Ecol. Evol.">
        <title>A masculinizing supergene underlies an exaggerated male reproductive morph in a spider.</title>
        <authorList>
            <person name="Hendrickx F."/>
            <person name="De Corte Z."/>
            <person name="Sonet G."/>
            <person name="Van Belleghem S.M."/>
            <person name="Kostlbacher S."/>
            <person name="Vangestel C."/>
        </authorList>
    </citation>
    <scope>NUCLEOTIDE SEQUENCE [LARGE SCALE GENOMIC DNA]</scope>
    <source>
        <strain evidence="1">W744_W776</strain>
    </source>
</reference>
<keyword evidence="2" id="KW-1185">Reference proteome</keyword>
<dbReference type="Proteomes" id="UP000827092">
    <property type="component" value="Unassembled WGS sequence"/>
</dbReference>
<sequence length="152" mass="16590">MKLARPIPLIHDAEYMGLLNVNSVMVKGSAVRYRYTCWFTARASSLDRISSSRCPSLSATCGAPSHLVRCSKDAFHLSQLNVVECDFSSDVYLPIFGKILSIVLRPSDVASPPSLVPHLDASGRRCVSIFSPKSRLIGLIAPIPVRGLSFSR</sequence>
<evidence type="ECO:0000313" key="2">
    <source>
        <dbReference type="Proteomes" id="UP000827092"/>
    </source>
</evidence>
<evidence type="ECO:0000313" key="1">
    <source>
        <dbReference type="EMBL" id="KAG8201293.1"/>
    </source>
</evidence>
<dbReference type="EMBL" id="JAFNEN010000006">
    <property type="protein sequence ID" value="KAG8201293.1"/>
    <property type="molecule type" value="Genomic_DNA"/>
</dbReference>
<name>A0AAV6VZ31_9ARAC</name>
<comment type="caution">
    <text evidence="1">The sequence shown here is derived from an EMBL/GenBank/DDBJ whole genome shotgun (WGS) entry which is preliminary data.</text>
</comment>
<accession>A0AAV6VZ31</accession>
<proteinExistence type="predicted"/>
<organism evidence="1 2">
    <name type="scientific">Oedothorax gibbosus</name>
    <dbReference type="NCBI Taxonomy" id="931172"/>
    <lineage>
        <taxon>Eukaryota</taxon>
        <taxon>Metazoa</taxon>
        <taxon>Ecdysozoa</taxon>
        <taxon>Arthropoda</taxon>
        <taxon>Chelicerata</taxon>
        <taxon>Arachnida</taxon>
        <taxon>Araneae</taxon>
        <taxon>Araneomorphae</taxon>
        <taxon>Entelegynae</taxon>
        <taxon>Araneoidea</taxon>
        <taxon>Linyphiidae</taxon>
        <taxon>Erigoninae</taxon>
        <taxon>Oedothorax</taxon>
    </lineage>
</organism>